<keyword evidence="4 5" id="KW-0067">ATP-binding</keyword>
<dbReference type="SUPFAM" id="SSF56112">
    <property type="entry name" value="Protein kinase-like (PK-like)"/>
    <property type="match status" value="1"/>
</dbReference>
<protein>
    <submittedName>
        <fullName evidence="7">Serine/threonine-protein kinase</fullName>
        <ecNumber evidence="7">2.7.11.1</ecNumber>
    </submittedName>
</protein>
<proteinExistence type="predicted"/>
<dbReference type="Gene3D" id="3.30.200.20">
    <property type="entry name" value="Phosphorylase Kinase, domain 1"/>
    <property type="match status" value="1"/>
</dbReference>
<dbReference type="InterPro" id="IPR015943">
    <property type="entry name" value="WD40/YVTN_repeat-like_dom_sf"/>
</dbReference>
<evidence type="ECO:0000259" key="6">
    <source>
        <dbReference type="PROSITE" id="PS50011"/>
    </source>
</evidence>
<name>A0ABT6WRQ6_9ACTN</name>
<dbReference type="Proteomes" id="UP001241758">
    <property type="component" value="Unassembled WGS sequence"/>
</dbReference>
<dbReference type="PROSITE" id="PS00108">
    <property type="entry name" value="PROTEIN_KINASE_ST"/>
    <property type="match status" value="1"/>
</dbReference>
<dbReference type="PROSITE" id="PS50011">
    <property type="entry name" value="PROTEIN_KINASE_DOM"/>
    <property type="match status" value="1"/>
</dbReference>
<dbReference type="PANTHER" id="PTHR43289">
    <property type="entry name" value="MITOGEN-ACTIVATED PROTEIN KINASE KINASE KINASE 20-RELATED"/>
    <property type="match status" value="1"/>
</dbReference>
<dbReference type="GO" id="GO:0004674">
    <property type="term" value="F:protein serine/threonine kinase activity"/>
    <property type="evidence" value="ECO:0007669"/>
    <property type="project" value="UniProtKB-EC"/>
</dbReference>
<evidence type="ECO:0000256" key="3">
    <source>
        <dbReference type="ARBA" id="ARBA00022777"/>
    </source>
</evidence>
<dbReference type="Pfam" id="PF00400">
    <property type="entry name" value="WD40"/>
    <property type="match status" value="3"/>
</dbReference>
<dbReference type="Gene3D" id="1.10.510.10">
    <property type="entry name" value="Transferase(Phosphotransferase) domain 1"/>
    <property type="match status" value="1"/>
</dbReference>
<dbReference type="PANTHER" id="PTHR43289:SF34">
    <property type="entry name" value="SERINE_THREONINE-PROTEIN KINASE YBDM-RELATED"/>
    <property type="match status" value="1"/>
</dbReference>
<keyword evidence="8" id="KW-1185">Reference proteome</keyword>
<dbReference type="RefSeq" id="WP_282763355.1">
    <property type="nucleotide sequence ID" value="NZ_JASCTH010000019.1"/>
</dbReference>
<feature type="domain" description="Protein kinase" evidence="6">
    <location>
        <begin position="17"/>
        <end position="270"/>
    </location>
</feature>
<sequence>MPVTPLLAGDPDRLGDHVLLGRLGAGGMGTVYLGRAPDGRSVAVKAVRAEWSADPKFLARFHSEVKRARQVPPFCTAAVLHDDLEHDPPYLVVEYVDGPSLADVVRESGPLTASEVYAVAVGVATALVAIHSAGVVHRDLKPANVLLAVGLPKVIDFGIARSAELSAELTAPDQVIGTIGYLAPECLDTGARGRIGPPADVFAWGVLVGYAATGHTPFGGDSPLATIGRILTQPPDLTGLPGSLRHLVAAALGKDPQRRPTANELLDTLLSAGRPDVPGPDMTPELREVALAAQASGRPARRWTGRAVAAALAVGLLAGAGIALARSNDRVEQQDRALVQRDLLNRAAEIQDADPGLALRLAVTAEAISPSERGRAAVTEALATGYDGELSPGSAVYTAEYRPDGAMVATGGSDRIDLWSVADHRFTPVASLRTGRGETSDLAFSPDGRVLASAGGRLHLWDVAGVTRLAEIDGDGWDSVQFSGDGERLLTVSDTIGLWDVRDRTRPRSLWRTAGAVTRGGARLSPDGSVLAGVAEGEVLTLWATPADGPPRELARIGDADAVIHVAFSPDGKLLAAATVTDGVRIYDLSDPARPRYRGSFGQDEGPTTTMAFDRAGATVAVGSGERAVALWSVADPQRPVPVRVLRRDGGWISSIDFTPDGTRLLTAGWQGAATSAALWRITPFAPGRLATIPGPEDRQRQVALSDADLLAVSSAQKIDFFGVRDSSRPAEARPPLPVAAPARLRLGGAKAYMFAAGTITDLSTAEPRTVLDLDGPVLDVDAERGRAAVLDRGTRVLIYQLGAGAEILAAIPASPASIAAFDPGTGNLVIAQDNGGTESALTTWDLTDPTSPARAATLGGRGGFQRVAAHAGTVVAAHRDVFTWTLRNGVPAMRTAPRPRIPGNDAGSLALTTDRALLALSSPAGTELWRLPEESDPILLTVLPGTHTSSTFSPDRPLLVTADEYGTHLWDIGGLREAVRDPRAAACRRTTGLTEPEWAAHASTLPFEASCP</sequence>
<dbReference type="CDD" id="cd14014">
    <property type="entry name" value="STKc_PknB_like"/>
    <property type="match status" value="1"/>
</dbReference>
<feature type="binding site" evidence="5">
    <location>
        <position position="45"/>
    </location>
    <ligand>
        <name>ATP</name>
        <dbReference type="ChEBI" id="CHEBI:30616"/>
    </ligand>
</feature>
<reference evidence="7 8" key="1">
    <citation type="submission" date="2023-05" db="EMBL/GenBank/DDBJ databases">
        <title>Actinoplanes sp. NEAU-A12 genome sequencing.</title>
        <authorList>
            <person name="Wang Z.-S."/>
        </authorList>
    </citation>
    <scope>NUCLEOTIDE SEQUENCE [LARGE SCALE GENOMIC DNA]</scope>
    <source>
        <strain evidence="7 8">NEAU-A12</strain>
    </source>
</reference>
<dbReference type="PROSITE" id="PS00107">
    <property type="entry name" value="PROTEIN_KINASE_ATP"/>
    <property type="match status" value="1"/>
</dbReference>
<dbReference type="InterPro" id="IPR011009">
    <property type="entry name" value="Kinase-like_dom_sf"/>
</dbReference>
<keyword evidence="1 7" id="KW-0808">Transferase</keyword>
<dbReference type="InterPro" id="IPR017441">
    <property type="entry name" value="Protein_kinase_ATP_BS"/>
</dbReference>
<keyword evidence="2 5" id="KW-0547">Nucleotide-binding</keyword>
<dbReference type="InterPro" id="IPR001680">
    <property type="entry name" value="WD40_rpt"/>
</dbReference>
<evidence type="ECO:0000256" key="5">
    <source>
        <dbReference type="PROSITE-ProRule" id="PRU10141"/>
    </source>
</evidence>
<dbReference type="SUPFAM" id="SSF50978">
    <property type="entry name" value="WD40 repeat-like"/>
    <property type="match status" value="2"/>
</dbReference>
<dbReference type="SMART" id="SM00320">
    <property type="entry name" value="WD40"/>
    <property type="match status" value="7"/>
</dbReference>
<dbReference type="EMBL" id="JASCTH010000019">
    <property type="protein sequence ID" value="MDI6102320.1"/>
    <property type="molecule type" value="Genomic_DNA"/>
</dbReference>
<dbReference type="InterPro" id="IPR036322">
    <property type="entry name" value="WD40_repeat_dom_sf"/>
</dbReference>
<dbReference type="InterPro" id="IPR008271">
    <property type="entry name" value="Ser/Thr_kinase_AS"/>
</dbReference>
<gene>
    <name evidence="7" type="ORF">QLQ12_27245</name>
</gene>
<evidence type="ECO:0000313" key="8">
    <source>
        <dbReference type="Proteomes" id="UP001241758"/>
    </source>
</evidence>
<evidence type="ECO:0000256" key="4">
    <source>
        <dbReference type="ARBA" id="ARBA00022840"/>
    </source>
</evidence>
<dbReference type="SMART" id="SM00220">
    <property type="entry name" value="S_TKc"/>
    <property type="match status" value="1"/>
</dbReference>
<dbReference type="Gene3D" id="2.130.10.10">
    <property type="entry name" value="YVTN repeat-like/Quinoprotein amine dehydrogenase"/>
    <property type="match status" value="3"/>
</dbReference>
<evidence type="ECO:0000256" key="1">
    <source>
        <dbReference type="ARBA" id="ARBA00022679"/>
    </source>
</evidence>
<dbReference type="Pfam" id="PF00069">
    <property type="entry name" value="Pkinase"/>
    <property type="match status" value="1"/>
</dbReference>
<comment type="caution">
    <text evidence="7">The sequence shown here is derived from an EMBL/GenBank/DDBJ whole genome shotgun (WGS) entry which is preliminary data.</text>
</comment>
<organism evidence="7 8">
    <name type="scientific">Actinoplanes sandaracinus</name>
    <dbReference type="NCBI Taxonomy" id="3045177"/>
    <lineage>
        <taxon>Bacteria</taxon>
        <taxon>Bacillati</taxon>
        <taxon>Actinomycetota</taxon>
        <taxon>Actinomycetes</taxon>
        <taxon>Micromonosporales</taxon>
        <taxon>Micromonosporaceae</taxon>
        <taxon>Actinoplanes</taxon>
    </lineage>
</organism>
<dbReference type="EC" id="2.7.11.1" evidence="7"/>
<keyword evidence="3 7" id="KW-0418">Kinase</keyword>
<evidence type="ECO:0000313" key="7">
    <source>
        <dbReference type="EMBL" id="MDI6102320.1"/>
    </source>
</evidence>
<evidence type="ECO:0000256" key="2">
    <source>
        <dbReference type="ARBA" id="ARBA00022741"/>
    </source>
</evidence>
<dbReference type="InterPro" id="IPR000719">
    <property type="entry name" value="Prot_kinase_dom"/>
</dbReference>
<accession>A0ABT6WRQ6</accession>